<dbReference type="PANTHER" id="PTHR42037:SF1">
    <property type="match status" value="1"/>
</dbReference>
<protein>
    <submittedName>
        <fullName evidence="2">Uncharacterized protein</fullName>
    </submittedName>
</protein>
<dbReference type="Proteomes" id="UP001590950">
    <property type="component" value="Unassembled WGS sequence"/>
</dbReference>
<dbReference type="Pfam" id="PF14441">
    <property type="entry name" value="OTT_1508_deam"/>
    <property type="match status" value="1"/>
</dbReference>
<feature type="compositionally biased region" description="Pro residues" evidence="1">
    <location>
        <begin position="647"/>
        <end position="663"/>
    </location>
</feature>
<evidence type="ECO:0000313" key="3">
    <source>
        <dbReference type="Proteomes" id="UP001590950"/>
    </source>
</evidence>
<gene>
    <name evidence="2" type="ORF">N7G274_006769</name>
</gene>
<feature type="compositionally biased region" description="Basic residues" evidence="1">
    <location>
        <begin position="675"/>
        <end position="685"/>
    </location>
</feature>
<organism evidence="2 3">
    <name type="scientific">Stereocaulon virgatum</name>
    <dbReference type="NCBI Taxonomy" id="373712"/>
    <lineage>
        <taxon>Eukaryota</taxon>
        <taxon>Fungi</taxon>
        <taxon>Dikarya</taxon>
        <taxon>Ascomycota</taxon>
        <taxon>Pezizomycotina</taxon>
        <taxon>Lecanoromycetes</taxon>
        <taxon>OSLEUM clade</taxon>
        <taxon>Lecanoromycetidae</taxon>
        <taxon>Lecanorales</taxon>
        <taxon>Lecanorineae</taxon>
        <taxon>Stereocaulaceae</taxon>
        <taxon>Stereocaulon</taxon>
    </lineage>
</organism>
<feature type="compositionally biased region" description="Polar residues" evidence="1">
    <location>
        <begin position="443"/>
        <end position="452"/>
    </location>
</feature>
<feature type="region of interest" description="Disordered" evidence="1">
    <location>
        <begin position="470"/>
        <end position="490"/>
    </location>
</feature>
<feature type="compositionally biased region" description="Polar residues" evidence="1">
    <location>
        <begin position="470"/>
        <end position="484"/>
    </location>
</feature>
<reference evidence="2 3" key="1">
    <citation type="submission" date="2024-09" db="EMBL/GenBank/DDBJ databases">
        <title>Rethinking Asexuality: The Enigmatic Case of Functional Sexual Genes in Lepraria (Stereocaulaceae).</title>
        <authorList>
            <person name="Doellman M."/>
            <person name="Sun Y."/>
            <person name="Barcenas-Pena A."/>
            <person name="Lumbsch H.T."/>
            <person name="Grewe F."/>
        </authorList>
    </citation>
    <scope>NUCLEOTIDE SEQUENCE [LARGE SCALE GENOMIC DNA]</scope>
    <source>
        <strain evidence="2 3">Mercado 3170</strain>
    </source>
</reference>
<feature type="region of interest" description="Disordered" evidence="1">
    <location>
        <begin position="618"/>
        <end position="702"/>
    </location>
</feature>
<proteinExistence type="predicted"/>
<keyword evidence="3" id="KW-1185">Reference proteome</keyword>
<feature type="region of interest" description="Disordered" evidence="1">
    <location>
        <begin position="518"/>
        <end position="582"/>
    </location>
</feature>
<feature type="compositionally biased region" description="Low complexity" evidence="1">
    <location>
        <begin position="689"/>
        <end position="702"/>
    </location>
</feature>
<comment type="caution">
    <text evidence="2">The sequence shown here is derived from an EMBL/GenBank/DDBJ whole genome shotgun (WGS) entry which is preliminary data.</text>
</comment>
<feature type="compositionally biased region" description="Low complexity" evidence="1">
    <location>
        <begin position="635"/>
        <end position="646"/>
    </location>
</feature>
<feature type="compositionally biased region" description="Pro residues" evidence="1">
    <location>
        <begin position="565"/>
        <end position="577"/>
    </location>
</feature>
<name>A0ABR4A5Y8_9LECA</name>
<feature type="region of interest" description="Disordered" evidence="1">
    <location>
        <begin position="421"/>
        <end position="452"/>
    </location>
</feature>
<evidence type="ECO:0000313" key="2">
    <source>
        <dbReference type="EMBL" id="KAL2040326.1"/>
    </source>
</evidence>
<feature type="compositionally biased region" description="Low complexity" evidence="1">
    <location>
        <begin position="534"/>
        <end position="543"/>
    </location>
</feature>
<accession>A0ABR4A5Y8</accession>
<dbReference type="EMBL" id="JBEFKJ010000021">
    <property type="protein sequence ID" value="KAL2040326.1"/>
    <property type="molecule type" value="Genomic_DNA"/>
</dbReference>
<evidence type="ECO:0000256" key="1">
    <source>
        <dbReference type="SAM" id="MobiDB-lite"/>
    </source>
</evidence>
<sequence length="800" mass="87650">MSPSGRLPVNTANKDQSIWRGLDRDTFRRHIVALQQASAEVPSDPVVYSTNEWLASRSARYGKGYSLPFDVEQRIVDDIAFIAAAEEGPKEVSAVALEEQLGHKGLIFRVAANEKLPNGVENMLKTAFRLLSRCASRKLPRDACAQSFFDLILDVEKNRIYGRLESIHWKKPGSRIGAKERRPLYLELHKVAQRLKQHRFPVHAEASLLIRKIQELCDSLQAIDNVESNTDKGRLLLAKAIKESYDLCTSGGTSTLNETISRCGFDPADVCTNKYIRQLDKIGRYWGLCRSMTEDSRRYPVLFANIQLNVLRPYEGSSSQISYTGGQRARCLVHAEIQIIVFYGRNPNATILKPRVIGASKSACYLCNLFIQYHRQFFVTKTHGHLYERWNFPDLADFSQVERDEYRRVLEAMDRELQAATARESNARRRRGHPTGSWLTLPPTRQLSPVPSTVLSSGLEENVNADTIITNTPRAPFNSSTQNAKAVPIPLPTPTALSAVATPRSARAERLARRNLLKEVQATKKVPGNPEEPPTLTEPNLPEASPMTTQPPPADLSSLALKPNVDPPPPAPPPVASPVPSSLSTMALSIPPPVASPVPSSPSNMAPLAPPPVASLVASSPSNMAPSAPPPVASPVPSSLSTMALSAPPPAASPMPPSPPTPTPFAVAHNEHPKPRARIAAHKSPRPAPSTATELPSLPSTSSIPSWEYPIERTITASSPFRSKHGKLNLTVEIEGPSQGTVAITNISANKKPALGIPVNVKAMRENEILRFEKREDDDDVVLNLTRTSGTFTQITLHWI</sequence>
<dbReference type="PANTHER" id="PTHR42037">
    <property type="match status" value="1"/>
</dbReference>
<dbReference type="InterPro" id="IPR027796">
    <property type="entry name" value="OTT_1508_deam-like"/>
</dbReference>